<reference evidence="4" key="1">
    <citation type="journal article" date="2019" name="Int. J. Syst. Evol. Microbiol.">
        <title>The Global Catalogue of Microorganisms (GCM) 10K type strain sequencing project: providing services to taxonomists for standard genome sequencing and annotation.</title>
        <authorList>
            <consortium name="The Broad Institute Genomics Platform"/>
            <consortium name="The Broad Institute Genome Sequencing Center for Infectious Disease"/>
            <person name="Wu L."/>
            <person name="Ma J."/>
        </authorList>
    </citation>
    <scope>NUCLEOTIDE SEQUENCE [LARGE SCALE GENOMIC DNA]</scope>
    <source>
        <strain evidence="4">JCM 1405</strain>
    </source>
</reference>
<keyword evidence="1" id="KW-1133">Transmembrane helix</keyword>
<feature type="transmembrane region" description="Helical" evidence="1">
    <location>
        <begin position="82"/>
        <end position="103"/>
    </location>
</feature>
<keyword evidence="3" id="KW-0645">Protease</keyword>
<dbReference type="PROSITE" id="PS51257">
    <property type="entry name" value="PROKAR_LIPOPROTEIN"/>
    <property type="match status" value="1"/>
</dbReference>
<feature type="transmembrane region" description="Helical" evidence="1">
    <location>
        <begin position="15"/>
        <end position="32"/>
    </location>
</feature>
<feature type="transmembrane region" description="Helical" evidence="1">
    <location>
        <begin position="158"/>
        <end position="176"/>
    </location>
</feature>
<dbReference type="RefSeq" id="WP_343769217.1">
    <property type="nucleotide sequence ID" value="NZ_BAAACF010000001.1"/>
</dbReference>
<gene>
    <name evidence="3" type="ORF">GCM10008905_19540</name>
</gene>
<organism evidence="3 4">
    <name type="scientific">Clostridium malenominatum</name>
    <dbReference type="NCBI Taxonomy" id="1539"/>
    <lineage>
        <taxon>Bacteria</taxon>
        <taxon>Bacillati</taxon>
        <taxon>Bacillota</taxon>
        <taxon>Clostridia</taxon>
        <taxon>Eubacteriales</taxon>
        <taxon>Clostridiaceae</taxon>
        <taxon>Clostridium</taxon>
    </lineage>
</organism>
<evidence type="ECO:0000313" key="3">
    <source>
        <dbReference type="EMBL" id="GAA0724938.1"/>
    </source>
</evidence>
<dbReference type="Pfam" id="PF02517">
    <property type="entry name" value="Rce1-like"/>
    <property type="match status" value="1"/>
</dbReference>
<keyword evidence="4" id="KW-1185">Reference proteome</keyword>
<dbReference type="InterPro" id="IPR003675">
    <property type="entry name" value="Rce1/LyrA-like_dom"/>
</dbReference>
<protein>
    <submittedName>
        <fullName evidence="3">CPBP family intramembrane metalloprotease</fullName>
    </submittedName>
</protein>
<feature type="domain" description="CAAX prenyl protease 2/Lysostaphin resistance protein A-like" evidence="2">
    <location>
        <begin position="122"/>
        <end position="220"/>
    </location>
</feature>
<keyword evidence="3" id="KW-0378">Hydrolase</keyword>
<evidence type="ECO:0000256" key="1">
    <source>
        <dbReference type="SAM" id="Phobius"/>
    </source>
</evidence>
<feature type="transmembrane region" description="Helical" evidence="1">
    <location>
        <begin position="44"/>
        <end position="61"/>
    </location>
</feature>
<feature type="transmembrane region" description="Helical" evidence="1">
    <location>
        <begin position="123"/>
        <end position="146"/>
    </location>
</feature>
<comment type="caution">
    <text evidence="3">The sequence shown here is derived from an EMBL/GenBank/DDBJ whole genome shotgun (WGS) entry which is preliminary data.</text>
</comment>
<evidence type="ECO:0000259" key="2">
    <source>
        <dbReference type="Pfam" id="PF02517"/>
    </source>
</evidence>
<proteinExistence type="predicted"/>
<feature type="transmembrane region" description="Helical" evidence="1">
    <location>
        <begin position="182"/>
        <end position="201"/>
    </location>
</feature>
<keyword evidence="1" id="KW-0812">Transmembrane</keyword>
<feature type="transmembrane region" description="Helical" evidence="1">
    <location>
        <begin position="213"/>
        <end position="232"/>
    </location>
</feature>
<sequence length="233" mass="26748">MESGKALEIINKKSIYSIMFFIILGCIIMAWVDAILSPSYAVKSFIKLLLFLVLPIVYSFMDKGVSFRNLFVFSKRGMVFPILLGIAVYLFIIASYFIMSPYFDFSKVTVELENNIGVNKGNFVFVSLYISFINSLLEEFFFRGFAFLTLKKVTSRKFAYFFSATAFSVYHIAMMTSWFTPILFILLITSLLVAGLLFNWLNEKSDNIYTSWMVHMCANFAINTIGFMLFGIL</sequence>
<dbReference type="GO" id="GO:0008237">
    <property type="term" value="F:metallopeptidase activity"/>
    <property type="evidence" value="ECO:0007669"/>
    <property type="project" value="UniProtKB-KW"/>
</dbReference>
<keyword evidence="1" id="KW-0472">Membrane</keyword>
<keyword evidence="3" id="KW-0482">Metalloprotease</keyword>
<name>A0ABP3U5M1_9CLOT</name>
<dbReference type="EMBL" id="BAAACF010000001">
    <property type="protein sequence ID" value="GAA0724938.1"/>
    <property type="molecule type" value="Genomic_DNA"/>
</dbReference>
<evidence type="ECO:0000313" key="4">
    <source>
        <dbReference type="Proteomes" id="UP001500339"/>
    </source>
</evidence>
<accession>A0ABP3U5M1</accession>
<dbReference type="Proteomes" id="UP001500339">
    <property type="component" value="Unassembled WGS sequence"/>
</dbReference>